<dbReference type="InterPro" id="IPR000719">
    <property type="entry name" value="Prot_kinase_dom"/>
</dbReference>
<feature type="region of interest" description="Disordered" evidence="6">
    <location>
        <begin position="100"/>
        <end position="119"/>
    </location>
</feature>
<dbReference type="InterPro" id="IPR030616">
    <property type="entry name" value="Aur-like"/>
</dbReference>
<dbReference type="EMBL" id="LGRX02020238">
    <property type="protein sequence ID" value="KAK3257683.1"/>
    <property type="molecule type" value="Genomic_DNA"/>
</dbReference>
<evidence type="ECO:0000256" key="2">
    <source>
        <dbReference type="ARBA" id="ARBA00022679"/>
    </source>
</evidence>
<dbReference type="AlphaFoldDB" id="A0AAE0FE17"/>
<dbReference type="GO" id="GO:0004674">
    <property type="term" value="F:protein serine/threonine kinase activity"/>
    <property type="evidence" value="ECO:0007669"/>
    <property type="project" value="UniProtKB-KW"/>
</dbReference>
<dbReference type="Gene3D" id="1.10.510.10">
    <property type="entry name" value="Transferase(Phosphotransferase) domain 1"/>
    <property type="match status" value="1"/>
</dbReference>
<evidence type="ECO:0000256" key="1">
    <source>
        <dbReference type="ARBA" id="ARBA00022527"/>
    </source>
</evidence>
<dbReference type="InterPro" id="IPR011009">
    <property type="entry name" value="Kinase-like_dom_sf"/>
</dbReference>
<dbReference type="Pfam" id="PF00069">
    <property type="entry name" value="Pkinase"/>
    <property type="match status" value="1"/>
</dbReference>
<sequence length="119" mass="13314">MSPEILSSESDVNVNNYDEKVDVWALGIMCYEMLHGFPPFADADIGRTCYNITNSGFHVSSKLSEHCLDFICTALKKNASERPDAHQMANHPWIALARPERSRAAQVGRADTEKAHVHE</sequence>
<feature type="non-terminal residue" evidence="8">
    <location>
        <position position="119"/>
    </location>
</feature>
<reference evidence="8 9" key="1">
    <citation type="journal article" date="2015" name="Genome Biol. Evol.">
        <title>Comparative Genomics of a Bacterivorous Green Alga Reveals Evolutionary Causalities and Consequences of Phago-Mixotrophic Mode of Nutrition.</title>
        <authorList>
            <person name="Burns J.A."/>
            <person name="Paasch A."/>
            <person name="Narechania A."/>
            <person name="Kim E."/>
        </authorList>
    </citation>
    <scope>NUCLEOTIDE SEQUENCE [LARGE SCALE GENOMIC DNA]</scope>
    <source>
        <strain evidence="8 9">PLY_AMNH</strain>
    </source>
</reference>
<dbReference type="Proteomes" id="UP001190700">
    <property type="component" value="Unassembled WGS sequence"/>
</dbReference>
<evidence type="ECO:0000256" key="5">
    <source>
        <dbReference type="ARBA" id="ARBA00022840"/>
    </source>
</evidence>
<proteinExistence type="predicted"/>
<keyword evidence="9" id="KW-1185">Reference proteome</keyword>
<dbReference type="SUPFAM" id="SSF56112">
    <property type="entry name" value="Protein kinase-like (PK-like)"/>
    <property type="match status" value="1"/>
</dbReference>
<evidence type="ECO:0000313" key="8">
    <source>
        <dbReference type="EMBL" id="KAK3257683.1"/>
    </source>
</evidence>
<dbReference type="GO" id="GO:0005524">
    <property type="term" value="F:ATP binding"/>
    <property type="evidence" value="ECO:0007669"/>
    <property type="project" value="UniProtKB-KW"/>
</dbReference>
<evidence type="ECO:0000256" key="3">
    <source>
        <dbReference type="ARBA" id="ARBA00022741"/>
    </source>
</evidence>
<evidence type="ECO:0000259" key="7">
    <source>
        <dbReference type="PROSITE" id="PS50011"/>
    </source>
</evidence>
<evidence type="ECO:0000256" key="6">
    <source>
        <dbReference type="SAM" id="MobiDB-lite"/>
    </source>
</evidence>
<comment type="caution">
    <text evidence="8">The sequence shown here is derived from an EMBL/GenBank/DDBJ whole genome shotgun (WGS) entry which is preliminary data.</text>
</comment>
<name>A0AAE0FE17_9CHLO</name>
<gene>
    <name evidence="8" type="ORF">CYMTET_33242</name>
</gene>
<feature type="compositionally biased region" description="Basic and acidic residues" evidence="6">
    <location>
        <begin position="110"/>
        <end position="119"/>
    </location>
</feature>
<evidence type="ECO:0000313" key="9">
    <source>
        <dbReference type="Proteomes" id="UP001190700"/>
    </source>
</evidence>
<feature type="domain" description="Protein kinase" evidence="7">
    <location>
        <begin position="1"/>
        <end position="94"/>
    </location>
</feature>
<evidence type="ECO:0000256" key="4">
    <source>
        <dbReference type="ARBA" id="ARBA00022777"/>
    </source>
</evidence>
<dbReference type="PROSITE" id="PS50011">
    <property type="entry name" value="PROTEIN_KINASE_DOM"/>
    <property type="match status" value="1"/>
</dbReference>
<organism evidence="8 9">
    <name type="scientific">Cymbomonas tetramitiformis</name>
    <dbReference type="NCBI Taxonomy" id="36881"/>
    <lineage>
        <taxon>Eukaryota</taxon>
        <taxon>Viridiplantae</taxon>
        <taxon>Chlorophyta</taxon>
        <taxon>Pyramimonadophyceae</taxon>
        <taxon>Pyramimonadales</taxon>
        <taxon>Pyramimonadaceae</taxon>
        <taxon>Cymbomonas</taxon>
    </lineage>
</organism>
<accession>A0AAE0FE17</accession>
<dbReference type="PANTHER" id="PTHR24350">
    <property type="entry name" value="SERINE/THREONINE-PROTEIN KINASE IAL-RELATED"/>
    <property type="match status" value="1"/>
</dbReference>
<keyword evidence="5" id="KW-0067">ATP-binding</keyword>
<protein>
    <recommendedName>
        <fullName evidence="7">Protein kinase domain-containing protein</fullName>
    </recommendedName>
</protein>
<keyword evidence="1" id="KW-0723">Serine/threonine-protein kinase</keyword>
<keyword evidence="3" id="KW-0547">Nucleotide-binding</keyword>
<keyword evidence="4" id="KW-0418">Kinase</keyword>
<keyword evidence="2" id="KW-0808">Transferase</keyword>